<gene>
    <name evidence="1" type="ORF">QOZ93_002139</name>
</gene>
<reference evidence="1 2" key="1">
    <citation type="submission" date="2023-07" db="EMBL/GenBank/DDBJ databases">
        <title>Genomic Encyclopedia of Type Strains, Phase IV (KMG-IV): sequencing the most valuable type-strain genomes for metagenomic binning, comparative biology and taxonomic classification.</title>
        <authorList>
            <person name="Goeker M."/>
        </authorList>
    </citation>
    <scope>NUCLEOTIDE SEQUENCE [LARGE SCALE GENOMIC DNA]</scope>
    <source>
        <strain evidence="1 2">DSM 1400</strain>
    </source>
</reference>
<proteinExistence type="predicted"/>
<comment type="caution">
    <text evidence="1">The sequence shown here is derived from an EMBL/GenBank/DDBJ whole genome shotgun (WGS) entry which is preliminary data.</text>
</comment>
<evidence type="ECO:0000313" key="1">
    <source>
        <dbReference type="EMBL" id="MDQ0480391.1"/>
    </source>
</evidence>
<organism evidence="1 2">
    <name type="scientific">Hathewaya limosa</name>
    <name type="common">Clostridium limosum</name>
    <dbReference type="NCBI Taxonomy" id="1536"/>
    <lineage>
        <taxon>Bacteria</taxon>
        <taxon>Bacillati</taxon>
        <taxon>Bacillota</taxon>
        <taxon>Clostridia</taxon>
        <taxon>Eubacteriales</taxon>
        <taxon>Clostridiaceae</taxon>
        <taxon>Hathewaya</taxon>
    </lineage>
</organism>
<name>A0ABU0JTG5_HATLI</name>
<sequence>MDIGAVSMSMSQQKTQDAVSLSLMRMVMDTNKQGGADMIQMMETMAVDPNLGHHLDTIV</sequence>
<dbReference type="EMBL" id="JAUSWN010000018">
    <property type="protein sequence ID" value="MDQ0480391.1"/>
    <property type="molecule type" value="Genomic_DNA"/>
</dbReference>
<dbReference type="Pfam" id="PF14070">
    <property type="entry name" value="YjfB_motility"/>
    <property type="match status" value="1"/>
</dbReference>
<evidence type="ECO:0000313" key="2">
    <source>
        <dbReference type="Proteomes" id="UP001224418"/>
    </source>
</evidence>
<evidence type="ECO:0008006" key="3">
    <source>
        <dbReference type="Google" id="ProtNLM"/>
    </source>
</evidence>
<dbReference type="InterPro" id="IPR025906">
    <property type="entry name" value="YjfB_motility"/>
</dbReference>
<accession>A0ABU0JTG5</accession>
<protein>
    <recommendedName>
        <fullName evidence="3">Motility protein</fullName>
    </recommendedName>
</protein>
<keyword evidence="2" id="KW-1185">Reference proteome</keyword>
<dbReference type="Proteomes" id="UP001224418">
    <property type="component" value="Unassembled WGS sequence"/>
</dbReference>
<dbReference type="RefSeq" id="WP_307356356.1">
    <property type="nucleotide sequence ID" value="NZ_BAAACJ010000031.1"/>
</dbReference>